<dbReference type="EMBL" id="JFFI01001028">
    <property type="protein sequence ID" value="KXH63977.1"/>
    <property type="molecule type" value="Genomic_DNA"/>
</dbReference>
<dbReference type="Proteomes" id="UP000070121">
    <property type="component" value="Unassembled WGS sequence"/>
</dbReference>
<proteinExistence type="predicted"/>
<feature type="region of interest" description="Disordered" evidence="1">
    <location>
        <begin position="231"/>
        <end position="291"/>
    </location>
</feature>
<evidence type="ECO:0000313" key="2">
    <source>
        <dbReference type="EMBL" id="KXH63977.1"/>
    </source>
</evidence>
<protein>
    <submittedName>
        <fullName evidence="2">Uncharacterized protein</fullName>
    </submittedName>
</protein>
<evidence type="ECO:0000313" key="3">
    <source>
        <dbReference type="Proteomes" id="UP000070121"/>
    </source>
</evidence>
<evidence type="ECO:0000256" key="1">
    <source>
        <dbReference type="SAM" id="MobiDB-lite"/>
    </source>
</evidence>
<dbReference type="OrthoDB" id="10672266at2759"/>
<gene>
    <name evidence="2" type="ORF">CSAL01_02147</name>
</gene>
<keyword evidence="3" id="KW-1185">Reference proteome</keyword>
<comment type="caution">
    <text evidence="2">The sequence shown here is derived from an EMBL/GenBank/DDBJ whole genome shotgun (WGS) entry which is preliminary data.</text>
</comment>
<sequence>MLYGPYPPRGYWTLSSDSFDVSSESNASDTAFGPPAMPVPLSIGISTAGRRHARCAQHARFQQAAVAQNPLARGTVRRRRSYRLPTGLPLERPDLVPFPSALSLLVFHLPHAMVWMAENTRPMGADADEIWSSSETTMHNGPGSGDINTINAQYRFRAQFESLLDASITGKSAAVNSAAVNSAAVNISATRQVGATGTLRRQPWDNSIGTKEPHHLFGTEYWLSKGFDDRDTNPLSDSVELKPRARNQWPRPMSGSRPPPVSSQMQDSIGGPQLPSLLSSDPEAMPRERRE</sequence>
<accession>A0A135UUE5</accession>
<name>A0A135UUE5_9PEZI</name>
<reference evidence="2 3" key="1">
    <citation type="submission" date="2014-02" db="EMBL/GenBank/DDBJ databases">
        <title>The genome sequence of Colletotrichum salicis CBS 607.94.</title>
        <authorList>
            <person name="Baroncelli R."/>
            <person name="Thon M.R."/>
        </authorList>
    </citation>
    <scope>NUCLEOTIDE SEQUENCE [LARGE SCALE GENOMIC DNA]</scope>
    <source>
        <strain evidence="2 3">CBS 607.94</strain>
    </source>
</reference>
<dbReference type="AlphaFoldDB" id="A0A135UUE5"/>
<organism evidence="2 3">
    <name type="scientific">Colletotrichum salicis</name>
    <dbReference type="NCBI Taxonomy" id="1209931"/>
    <lineage>
        <taxon>Eukaryota</taxon>
        <taxon>Fungi</taxon>
        <taxon>Dikarya</taxon>
        <taxon>Ascomycota</taxon>
        <taxon>Pezizomycotina</taxon>
        <taxon>Sordariomycetes</taxon>
        <taxon>Hypocreomycetidae</taxon>
        <taxon>Glomerellales</taxon>
        <taxon>Glomerellaceae</taxon>
        <taxon>Colletotrichum</taxon>
        <taxon>Colletotrichum acutatum species complex</taxon>
    </lineage>
</organism>